<reference evidence="2" key="1">
    <citation type="submission" date="2020-02" db="EMBL/GenBank/DDBJ databases">
        <authorList>
            <person name="Meier V. D."/>
        </authorList>
    </citation>
    <scope>NUCLEOTIDE SEQUENCE</scope>
    <source>
        <strain evidence="2">AVDCRST_MAG24</strain>
    </source>
</reference>
<sequence>MPLWQWVADTVGVALLLVLLFGLGIVLRRRWVSRAGGVLEMSFREVPPAADAVGRSAPLPGPGTVSTARTAASARGWTLGIGRYSDDVLECFRIFSLSPRPRRRLERCQVTYLGQREPQGMELHALYAGHVVIACSTSQGVVELALAPDALTGLLAWLEAAPPGRHGRAL</sequence>
<name>A0A6J4L9E1_9ACTN</name>
<gene>
    <name evidence="2" type="ORF">AVDCRST_MAG24-567</name>
</gene>
<protein>
    <recommendedName>
        <fullName evidence="3">Secreted/membrane protein</fullName>
    </recommendedName>
</protein>
<dbReference type="AlphaFoldDB" id="A0A6J4L9E1"/>
<accession>A0A6J4L9E1</accession>
<dbReference type="InterPro" id="IPR019675">
    <property type="entry name" value="DUF2550"/>
</dbReference>
<feature type="transmembrane region" description="Helical" evidence="1">
    <location>
        <begin position="6"/>
        <end position="27"/>
    </location>
</feature>
<dbReference type="EMBL" id="CADCUF010000077">
    <property type="protein sequence ID" value="CAA9325861.1"/>
    <property type="molecule type" value="Genomic_DNA"/>
</dbReference>
<evidence type="ECO:0000256" key="1">
    <source>
        <dbReference type="SAM" id="Phobius"/>
    </source>
</evidence>
<keyword evidence="1" id="KW-1133">Transmembrane helix</keyword>
<dbReference type="Pfam" id="PF10739">
    <property type="entry name" value="DUF2550"/>
    <property type="match status" value="1"/>
</dbReference>
<keyword evidence="1" id="KW-0472">Membrane</keyword>
<keyword evidence="1" id="KW-0812">Transmembrane</keyword>
<proteinExistence type="predicted"/>
<organism evidence="2">
    <name type="scientific">uncultured Nocardioidaceae bacterium</name>
    <dbReference type="NCBI Taxonomy" id="253824"/>
    <lineage>
        <taxon>Bacteria</taxon>
        <taxon>Bacillati</taxon>
        <taxon>Actinomycetota</taxon>
        <taxon>Actinomycetes</taxon>
        <taxon>Propionibacteriales</taxon>
        <taxon>Nocardioidaceae</taxon>
        <taxon>environmental samples</taxon>
    </lineage>
</organism>
<evidence type="ECO:0000313" key="2">
    <source>
        <dbReference type="EMBL" id="CAA9325861.1"/>
    </source>
</evidence>
<evidence type="ECO:0008006" key="3">
    <source>
        <dbReference type="Google" id="ProtNLM"/>
    </source>
</evidence>